<dbReference type="InterPro" id="IPR037066">
    <property type="entry name" value="Plug_dom_sf"/>
</dbReference>
<dbReference type="Pfam" id="PF13715">
    <property type="entry name" value="CarbopepD_reg_2"/>
    <property type="match status" value="1"/>
</dbReference>
<evidence type="ECO:0000313" key="13">
    <source>
        <dbReference type="Proteomes" id="UP001198402"/>
    </source>
</evidence>
<evidence type="ECO:0000256" key="4">
    <source>
        <dbReference type="ARBA" id="ARBA00022692"/>
    </source>
</evidence>
<evidence type="ECO:0000259" key="10">
    <source>
        <dbReference type="Pfam" id="PF00593"/>
    </source>
</evidence>
<evidence type="ECO:0000256" key="2">
    <source>
        <dbReference type="ARBA" id="ARBA00022448"/>
    </source>
</evidence>
<dbReference type="EMBL" id="JAIUJS010000002">
    <property type="protein sequence ID" value="MCA0152287.1"/>
    <property type="molecule type" value="Genomic_DNA"/>
</dbReference>
<dbReference type="InterPro" id="IPR008969">
    <property type="entry name" value="CarboxyPept-like_regulatory"/>
</dbReference>
<comment type="subcellular location">
    <subcellularLocation>
        <location evidence="1 8">Cell outer membrane</location>
        <topology evidence="1 8">Multi-pass membrane protein</topology>
    </subcellularLocation>
</comment>
<dbReference type="InterPro" id="IPR036942">
    <property type="entry name" value="Beta-barrel_TonB_sf"/>
</dbReference>
<name>A0ABS7XXA2_9FLAO</name>
<evidence type="ECO:0000256" key="5">
    <source>
        <dbReference type="ARBA" id="ARBA00023077"/>
    </source>
</evidence>
<accession>A0ABS7XXA2</accession>
<evidence type="ECO:0000256" key="9">
    <source>
        <dbReference type="RuleBase" id="RU003357"/>
    </source>
</evidence>
<evidence type="ECO:0000313" key="12">
    <source>
        <dbReference type="EMBL" id="MCA0152287.1"/>
    </source>
</evidence>
<sequence>MAKRIVFIILIIGQFVYGQKGFTISGEISSESNPMPYTNIYLETTSYGTVSNDDGYYEIKNVPANTYTIVVSMTGFKTIRKKVTIEGNTTLNFNLETELLDEIVITGTRTFKRQNNSAVIVNILNSESLNSLQACNLSDGLKFQPGLRVETDCQTCNYTQLRINGLGGGYSQILINGRPIFSPLTGLYGLEQIPVNMIERIETIRGGGSSLYGSSAIGGVVNVITKIPKNDNFEVNYTYQNINGGSDDHMVSGNATVVSKSEKAGVSLFINNRNRDLYDHNDDNFSELTSLKNNSFGANAFFLPSENQKLEVSFSKLNEYRYGGEMVDGPAYLTQQAEERTHDVVMGSLDYQINFNKDNSSLITYFAGQQTDRDHYTGIFPDDEDEIQNHIANPPYGTSKTTTLQGGVQLNHRLNDFLNGTNVLTIGSEYLVDDVLDVIDSYNYKIDQTTKNSGTFFQSDWEITQKLNLLSGFRVDSNNLVDKLIVSPRFSLLYKSESNVQLRATWSTGFRAPQAFDTDLHIAFAGGGVSRISLDDDLVEERSNSFSASINYDKSTENFIAGFTVEGFYTKLKDAFYLNPIGEDEFGQRFEKQNGDAAVVQGITLETRANYKRKMQLEAGFTLQTSEFNTAVETIEGLAPRREFLRTPNEYGFATLSYMPNNKFNTNLNYVYTGDMLIAHFAGAPEQTVNEYKTTPSFHEFSWRTSYRLDIDNIGTGLEVFGGIKNIFNAYQDDFDTGKNRDSNYVYGPGMPRTFFIGLRILSL</sequence>
<dbReference type="PROSITE" id="PS52016">
    <property type="entry name" value="TONB_DEPENDENT_REC_3"/>
    <property type="match status" value="1"/>
</dbReference>
<evidence type="ECO:0000259" key="11">
    <source>
        <dbReference type="Pfam" id="PF07715"/>
    </source>
</evidence>
<organism evidence="12 13">
    <name type="scientific">Winogradskyella vincentii</name>
    <dbReference type="NCBI Taxonomy" id="2877122"/>
    <lineage>
        <taxon>Bacteria</taxon>
        <taxon>Pseudomonadati</taxon>
        <taxon>Bacteroidota</taxon>
        <taxon>Flavobacteriia</taxon>
        <taxon>Flavobacteriales</taxon>
        <taxon>Flavobacteriaceae</taxon>
        <taxon>Winogradskyella</taxon>
    </lineage>
</organism>
<keyword evidence="6 8" id="KW-0472">Membrane</keyword>
<evidence type="ECO:0000256" key="1">
    <source>
        <dbReference type="ARBA" id="ARBA00004571"/>
    </source>
</evidence>
<dbReference type="InterPro" id="IPR000531">
    <property type="entry name" value="Beta-barrel_TonB"/>
</dbReference>
<keyword evidence="7 8" id="KW-0998">Cell outer membrane</keyword>
<feature type="domain" description="TonB-dependent receptor plug" evidence="11">
    <location>
        <begin position="115"/>
        <end position="220"/>
    </location>
</feature>
<dbReference type="Pfam" id="PF07715">
    <property type="entry name" value="Plug"/>
    <property type="match status" value="1"/>
</dbReference>
<keyword evidence="4 8" id="KW-0812">Transmembrane</keyword>
<comment type="caution">
    <text evidence="12">The sequence shown here is derived from an EMBL/GenBank/DDBJ whole genome shotgun (WGS) entry which is preliminary data.</text>
</comment>
<keyword evidence="5 9" id="KW-0798">TonB box</keyword>
<keyword evidence="3 8" id="KW-1134">Transmembrane beta strand</keyword>
<gene>
    <name evidence="12" type="ORF">LBV24_03600</name>
</gene>
<dbReference type="PANTHER" id="PTHR30069:SF57">
    <property type="entry name" value="TONB-DEPENDENT RECEPTOR"/>
    <property type="match status" value="1"/>
</dbReference>
<dbReference type="RefSeq" id="WP_224477230.1">
    <property type="nucleotide sequence ID" value="NZ_JAIUJS010000002.1"/>
</dbReference>
<reference evidence="13" key="1">
    <citation type="submission" date="2023-07" db="EMBL/GenBank/DDBJ databases">
        <authorList>
            <person name="Yue Y."/>
        </authorList>
    </citation>
    <scope>NUCLEOTIDE SEQUENCE [LARGE SCALE GENOMIC DNA]</scope>
    <source>
        <strain evidence="13">2Y89</strain>
    </source>
</reference>
<dbReference type="Proteomes" id="UP001198402">
    <property type="component" value="Unassembled WGS sequence"/>
</dbReference>
<dbReference type="SUPFAM" id="SSF49464">
    <property type="entry name" value="Carboxypeptidase regulatory domain-like"/>
    <property type="match status" value="1"/>
</dbReference>
<dbReference type="SUPFAM" id="SSF56935">
    <property type="entry name" value="Porins"/>
    <property type="match status" value="1"/>
</dbReference>
<evidence type="ECO:0000256" key="8">
    <source>
        <dbReference type="PROSITE-ProRule" id="PRU01360"/>
    </source>
</evidence>
<feature type="domain" description="TonB-dependent receptor-like beta-barrel" evidence="10">
    <location>
        <begin position="302"/>
        <end position="727"/>
    </location>
</feature>
<evidence type="ECO:0000256" key="6">
    <source>
        <dbReference type="ARBA" id="ARBA00023136"/>
    </source>
</evidence>
<dbReference type="Gene3D" id="2.40.170.20">
    <property type="entry name" value="TonB-dependent receptor, beta-barrel domain"/>
    <property type="match status" value="1"/>
</dbReference>
<evidence type="ECO:0000256" key="7">
    <source>
        <dbReference type="ARBA" id="ARBA00023237"/>
    </source>
</evidence>
<keyword evidence="13" id="KW-1185">Reference proteome</keyword>
<dbReference type="Gene3D" id="2.60.40.1120">
    <property type="entry name" value="Carboxypeptidase-like, regulatory domain"/>
    <property type="match status" value="1"/>
</dbReference>
<protein>
    <submittedName>
        <fullName evidence="12">TonB-dependent receptor</fullName>
    </submittedName>
</protein>
<keyword evidence="12" id="KW-0675">Receptor</keyword>
<keyword evidence="2 8" id="KW-0813">Transport</keyword>
<dbReference type="PANTHER" id="PTHR30069">
    <property type="entry name" value="TONB-DEPENDENT OUTER MEMBRANE RECEPTOR"/>
    <property type="match status" value="1"/>
</dbReference>
<dbReference type="InterPro" id="IPR039426">
    <property type="entry name" value="TonB-dep_rcpt-like"/>
</dbReference>
<dbReference type="Gene3D" id="2.170.130.10">
    <property type="entry name" value="TonB-dependent receptor, plug domain"/>
    <property type="match status" value="1"/>
</dbReference>
<evidence type="ECO:0000256" key="3">
    <source>
        <dbReference type="ARBA" id="ARBA00022452"/>
    </source>
</evidence>
<comment type="similarity">
    <text evidence="8 9">Belongs to the TonB-dependent receptor family.</text>
</comment>
<dbReference type="InterPro" id="IPR012910">
    <property type="entry name" value="Plug_dom"/>
</dbReference>
<dbReference type="Pfam" id="PF00593">
    <property type="entry name" value="TonB_dep_Rec_b-barrel"/>
    <property type="match status" value="1"/>
</dbReference>
<proteinExistence type="inferred from homology"/>